<dbReference type="RefSeq" id="WP_148369940.1">
    <property type="nucleotide sequence ID" value="NZ_VSKM01000008.1"/>
</dbReference>
<feature type="signal peptide" evidence="1">
    <location>
        <begin position="1"/>
        <end position="20"/>
    </location>
</feature>
<evidence type="ECO:0000256" key="1">
    <source>
        <dbReference type="SAM" id="SignalP"/>
    </source>
</evidence>
<name>A0A8H2LC18_9FLAO</name>
<accession>A0A8H2LC18</accession>
<reference evidence="2 3" key="1">
    <citation type="submission" date="2019-08" db="EMBL/GenBank/DDBJ databases">
        <title>Genomes of Antarctic Bizionia species.</title>
        <authorList>
            <person name="Bowman J.P."/>
        </authorList>
    </citation>
    <scope>NUCLEOTIDE SEQUENCE [LARGE SCALE GENOMIC DNA]</scope>
    <source>
        <strain evidence="2 3">HFD</strain>
    </source>
</reference>
<organism evidence="2 3">
    <name type="scientific">Bizionia saleffrena</name>
    <dbReference type="NCBI Taxonomy" id="291189"/>
    <lineage>
        <taxon>Bacteria</taxon>
        <taxon>Pseudomonadati</taxon>
        <taxon>Bacteroidota</taxon>
        <taxon>Flavobacteriia</taxon>
        <taxon>Flavobacteriales</taxon>
        <taxon>Flavobacteriaceae</taxon>
        <taxon>Bizionia</taxon>
    </lineage>
</organism>
<proteinExistence type="predicted"/>
<keyword evidence="3" id="KW-1185">Reference proteome</keyword>
<dbReference type="Proteomes" id="UP000323324">
    <property type="component" value="Unassembled WGS sequence"/>
</dbReference>
<keyword evidence="1" id="KW-0732">Signal</keyword>
<evidence type="ECO:0000313" key="2">
    <source>
        <dbReference type="EMBL" id="TYB73814.1"/>
    </source>
</evidence>
<comment type="caution">
    <text evidence="2">The sequence shown here is derived from an EMBL/GenBank/DDBJ whole genome shotgun (WGS) entry which is preliminary data.</text>
</comment>
<sequence>MKLLYTLVFMLTFSAYNVKAQSVTKKHSTHVFYADNVKAPLTAKELKMLKDVYADHLDQEVLNRPQRIKDIKNILRNRVEIVEHKNKDLSYFPALSSIPLFNIYNKALTRDAFYSSDNFNVLKYNLPFYGKKRVTYHIDNSAYILTIIPQHEH</sequence>
<evidence type="ECO:0000313" key="3">
    <source>
        <dbReference type="Proteomes" id="UP000323324"/>
    </source>
</evidence>
<dbReference type="EMBL" id="VSKM01000008">
    <property type="protein sequence ID" value="TYB73814.1"/>
    <property type="molecule type" value="Genomic_DNA"/>
</dbReference>
<gene>
    <name evidence="2" type="ORF">ES676_08705</name>
</gene>
<dbReference type="AlphaFoldDB" id="A0A8H2LC18"/>
<feature type="chain" id="PRO_5034369178" evidence="1">
    <location>
        <begin position="21"/>
        <end position="153"/>
    </location>
</feature>
<protein>
    <submittedName>
        <fullName evidence="2">Uncharacterized protein</fullName>
    </submittedName>
</protein>